<dbReference type="EMBL" id="JACHIP010000025">
    <property type="protein sequence ID" value="MBB5061009.1"/>
    <property type="molecule type" value="Genomic_DNA"/>
</dbReference>
<reference evidence="2 3" key="1">
    <citation type="submission" date="2020-08" db="EMBL/GenBank/DDBJ databases">
        <title>Genomic Encyclopedia of Type Strains, Phase IV (KMG-V): Genome sequencing to study the core and pangenomes of soil and plant-associated prokaryotes.</title>
        <authorList>
            <person name="Whitman W."/>
        </authorList>
    </citation>
    <scope>NUCLEOTIDE SEQUENCE [LARGE SCALE GENOMIC DNA]</scope>
    <source>
        <strain evidence="2 3">M8UP14</strain>
    </source>
</reference>
<dbReference type="PROSITE" id="PS51186">
    <property type="entry name" value="GNAT"/>
    <property type="match status" value="1"/>
</dbReference>
<dbReference type="CDD" id="cd04301">
    <property type="entry name" value="NAT_SF"/>
    <property type="match status" value="1"/>
</dbReference>
<dbReference type="GO" id="GO:0016747">
    <property type="term" value="F:acyltransferase activity, transferring groups other than amino-acyl groups"/>
    <property type="evidence" value="ECO:0007669"/>
    <property type="project" value="InterPro"/>
</dbReference>
<name>A0A7W8E742_9BACT</name>
<protein>
    <submittedName>
        <fullName evidence="2">GNAT superfamily N-acetyltransferase</fullName>
    </submittedName>
</protein>
<dbReference type="InterPro" id="IPR000182">
    <property type="entry name" value="GNAT_dom"/>
</dbReference>
<dbReference type="RefSeq" id="WP_184223657.1">
    <property type="nucleotide sequence ID" value="NZ_JACHIP010000025.1"/>
</dbReference>
<keyword evidence="2" id="KW-0808">Transferase</keyword>
<dbReference type="Proteomes" id="UP000540989">
    <property type="component" value="Unassembled WGS sequence"/>
</dbReference>
<proteinExistence type="predicted"/>
<keyword evidence="3" id="KW-1185">Reference proteome</keyword>
<dbReference type="SUPFAM" id="SSF55729">
    <property type="entry name" value="Acyl-CoA N-acyltransferases (Nat)"/>
    <property type="match status" value="1"/>
</dbReference>
<gene>
    <name evidence="2" type="ORF">HDF16_005745</name>
</gene>
<evidence type="ECO:0000313" key="2">
    <source>
        <dbReference type="EMBL" id="MBB5061009.1"/>
    </source>
</evidence>
<dbReference type="Gene3D" id="3.40.630.30">
    <property type="match status" value="1"/>
</dbReference>
<dbReference type="InterPro" id="IPR016181">
    <property type="entry name" value="Acyl_CoA_acyltransferase"/>
</dbReference>
<dbReference type="Pfam" id="PF00583">
    <property type="entry name" value="Acetyltransf_1"/>
    <property type="match status" value="1"/>
</dbReference>
<dbReference type="AlphaFoldDB" id="A0A7W8E742"/>
<organism evidence="2 3">
    <name type="scientific">Granulicella aggregans</name>
    <dbReference type="NCBI Taxonomy" id="474949"/>
    <lineage>
        <taxon>Bacteria</taxon>
        <taxon>Pseudomonadati</taxon>
        <taxon>Acidobacteriota</taxon>
        <taxon>Terriglobia</taxon>
        <taxon>Terriglobales</taxon>
        <taxon>Acidobacteriaceae</taxon>
        <taxon>Granulicella</taxon>
    </lineage>
</organism>
<evidence type="ECO:0000259" key="1">
    <source>
        <dbReference type="PROSITE" id="PS51186"/>
    </source>
</evidence>
<comment type="caution">
    <text evidence="2">The sequence shown here is derived from an EMBL/GenBank/DDBJ whole genome shotgun (WGS) entry which is preliminary data.</text>
</comment>
<evidence type="ECO:0000313" key="3">
    <source>
        <dbReference type="Proteomes" id="UP000540989"/>
    </source>
</evidence>
<sequence length="187" mass="20513">MAVSRPLAASSVSVRELTTLAEIRAAQRLRYTVWKSEGAVIHNQETETIADYHDEHASHWGVFDGSTIVAAARLCLHANLNDAPDGSMFAQADVALPVASMNRLVVLKTHRGLGIGGRLDLVRIQRAKEWNARTVIIAPAYTPARRQSLERLGFDFLEGVTGHAVWSPSVTICACYLILGSTWDLHE</sequence>
<accession>A0A7W8E742</accession>
<feature type="domain" description="N-acetyltransferase" evidence="1">
    <location>
        <begin position="12"/>
        <end position="182"/>
    </location>
</feature>